<dbReference type="GO" id="GO:0006531">
    <property type="term" value="P:aspartate metabolic process"/>
    <property type="evidence" value="ECO:0007669"/>
    <property type="project" value="TreeGrafter"/>
</dbReference>
<protein>
    <submittedName>
        <fullName evidence="5">Aspartate ammonia-lyase</fullName>
    </submittedName>
</protein>
<dbReference type="PANTHER" id="PTHR42696">
    <property type="entry name" value="ASPARTATE AMMONIA-LYASE"/>
    <property type="match status" value="1"/>
</dbReference>
<organism evidence="5 6">
    <name type="scientific">Carboxylicivirga sediminis</name>
    <dbReference type="NCBI Taxonomy" id="2006564"/>
    <lineage>
        <taxon>Bacteria</taxon>
        <taxon>Pseudomonadati</taxon>
        <taxon>Bacteroidota</taxon>
        <taxon>Bacteroidia</taxon>
        <taxon>Marinilabiliales</taxon>
        <taxon>Marinilabiliaceae</taxon>
        <taxon>Carboxylicivirga</taxon>
    </lineage>
</organism>
<evidence type="ECO:0000313" key="5">
    <source>
        <dbReference type="EMBL" id="MBR8536599.1"/>
    </source>
</evidence>
<dbReference type="InterPro" id="IPR018951">
    <property type="entry name" value="Fumarase_C_C"/>
</dbReference>
<reference evidence="5" key="1">
    <citation type="journal article" date="2018" name="Int. J. Syst. Evol. Microbiol.">
        <title>Carboxylicivirga sediminis sp. nov., isolated from coastal sediment.</title>
        <authorList>
            <person name="Wang F.Q."/>
            <person name="Ren L.H."/>
            <person name="Zou R.J."/>
            <person name="Sun Y.Z."/>
            <person name="Liu X.J."/>
            <person name="Jiang F."/>
            <person name="Liu L.J."/>
        </authorList>
    </citation>
    <scope>NUCLEOTIDE SEQUENCE</scope>
    <source>
        <strain evidence="5">JR1</strain>
    </source>
</reference>
<dbReference type="InterPro" id="IPR020557">
    <property type="entry name" value="Fumarate_lyase_CS"/>
</dbReference>
<dbReference type="PRINTS" id="PR00145">
    <property type="entry name" value="ARGSUCLYASE"/>
</dbReference>
<keyword evidence="2" id="KW-0175">Coiled coil</keyword>
<evidence type="ECO:0000256" key="1">
    <source>
        <dbReference type="ARBA" id="ARBA00023239"/>
    </source>
</evidence>
<name>A0A941F612_9BACT</name>
<dbReference type="Gene3D" id="1.10.40.30">
    <property type="entry name" value="Fumarase/aspartase (C-terminal domain)"/>
    <property type="match status" value="1"/>
</dbReference>
<dbReference type="EMBL" id="JAGTAR010000020">
    <property type="protein sequence ID" value="MBR8536599.1"/>
    <property type="molecule type" value="Genomic_DNA"/>
</dbReference>
<evidence type="ECO:0000313" key="6">
    <source>
        <dbReference type="Proteomes" id="UP000679220"/>
    </source>
</evidence>
<dbReference type="Pfam" id="PF00206">
    <property type="entry name" value="Lyase_1"/>
    <property type="match status" value="1"/>
</dbReference>
<dbReference type="InterPro" id="IPR022761">
    <property type="entry name" value="Fumarate_lyase_N"/>
</dbReference>
<dbReference type="PROSITE" id="PS00163">
    <property type="entry name" value="FUMARATE_LYASES"/>
    <property type="match status" value="1"/>
</dbReference>
<dbReference type="GO" id="GO:0005829">
    <property type="term" value="C:cytosol"/>
    <property type="evidence" value="ECO:0007669"/>
    <property type="project" value="TreeGrafter"/>
</dbReference>
<dbReference type="Proteomes" id="UP000679220">
    <property type="component" value="Unassembled WGS sequence"/>
</dbReference>
<sequence>MRTEKDFLGELQLPDDALYGIHSVRAVENFMDQTPFSYEWYKAVGIVKLACYQTYQKFKSAAVDKFEEEVLPIRFFDDKIIDALSISASEVSNGDYFKHFIVPAIQGGAGTSINMNVNEIITNVALQQLNQPIGNYSVIDPFEQANVFQSTNDVIPTALTVAAMHLLNTLEDAINNLRQKVEQQESRFRNVLRQGYTQMQAAVPSTYDKLFSSYNNALSRDWWRVSKCLERIKEVNLGGGAIGTGISIPRFFIMQVVSELQHLTGLPLTRSENLSDATANLDRFVEVHAILKAHAVNLEKMVNDLRLMSSDLFTTRELSIPQRQVGSSIMPGKVNPVIPEFVISAVHKVYANDQMIAALCGQGCLELNAYLPSIGHALLESLKLLINSNTTLRKHLFDNLSIESANKKNHPCYFNPAITTALTPYVGYHQAAQLAKLMKNEQISIFEANLLMKLISSDKLDELMKPESLIRQGYSLNDLK</sequence>
<dbReference type="SUPFAM" id="SSF48557">
    <property type="entry name" value="L-aspartase-like"/>
    <property type="match status" value="1"/>
</dbReference>
<dbReference type="InterPro" id="IPR051546">
    <property type="entry name" value="Aspartate_Ammonia-Lyase"/>
</dbReference>
<dbReference type="PANTHER" id="PTHR42696:SF2">
    <property type="entry name" value="ASPARTATE AMMONIA-LYASE"/>
    <property type="match status" value="1"/>
</dbReference>
<dbReference type="GO" id="GO:0006099">
    <property type="term" value="P:tricarboxylic acid cycle"/>
    <property type="evidence" value="ECO:0007669"/>
    <property type="project" value="InterPro"/>
</dbReference>
<evidence type="ECO:0000259" key="3">
    <source>
        <dbReference type="Pfam" id="PF00206"/>
    </source>
</evidence>
<dbReference type="RefSeq" id="WP_212191627.1">
    <property type="nucleotide sequence ID" value="NZ_JAGTAR010000020.1"/>
</dbReference>
<reference evidence="5" key="2">
    <citation type="submission" date="2021-04" db="EMBL/GenBank/DDBJ databases">
        <authorList>
            <person name="Zhang T."/>
            <person name="Zhang Y."/>
            <person name="Lu D."/>
            <person name="Zuo D."/>
            <person name="Du Z."/>
        </authorList>
    </citation>
    <scope>NUCLEOTIDE SEQUENCE</scope>
    <source>
        <strain evidence="5">JR1</strain>
    </source>
</reference>
<comment type="caution">
    <text evidence="5">The sequence shown here is derived from an EMBL/GenBank/DDBJ whole genome shotgun (WGS) entry which is preliminary data.</text>
</comment>
<dbReference type="Pfam" id="PF10415">
    <property type="entry name" value="FumaraseC_C"/>
    <property type="match status" value="1"/>
</dbReference>
<dbReference type="AlphaFoldDB" id="A0A941F612"/>
<evidence type="ECO:0000259" key="4">
    <source>
        <dbReference type="Pfam" id="PF10415"/>
    </source>
</evidence>
<dbReference type="InterPro" id="IPR000362">
    <property type="entry name" value="Fumarate_lyase_fam"/>
</dbReference>
<feature type="domain" description="Fumarase C C-terminal" evidence="4">
    <location>
        <begin position="419"/>
        <end position="470"/>
    </location>
</feature>
<dbReference type="GO" id="GO:0008797">
    <property type="term" value="F:aspartate ammonia-lyase activity"/>
    <property type="evidence" value="ECO:0007669"/>
    <property type="project" value="TreeGrafter"/>
</dbReference>
<proteinExistence type="predicted"/>
<dbReference type="Gene3D" id="1.20.200.10">
    <property type="entry name" value="Fumarase/aspartase (Central domain)"/>
    <property type="match status" value="1"/>
</dbReference>
<keyword evidence="1" id="KW-0456">Lyase</keyword>
<feature type="domain" description="Fumarate lyase N-terminal" evidence="3">
    <location>
        <begin position="9"/>
        <end position="349"/>
    </location>
</feature>
<dbReference type="PRINTS" id="PR00149">
    <property type="entry name" value="FUMRATELYASE"/>
</dbReference>
<evidence type="ECO:0000256" key="2">
    <source>
        <dbReference type="SAM" id="Coils"/>
    </source>
</evidence>
<dbReference type="InterPro" id="IPR024083">
    <property type="entry name" value="Fumarase/histidase_N"/>
</dbReference>
<keyword evidence="6" id="KW-1185">Reference proteome</keyword>
<accession>A0A941F612</accession>
<dbReference type="Gene3D" id="1.10.275.10">
    <property type="entry name" value="Fumarase/aspartase (N-terminal domain)"/>
    <property type="match status" value="1"/>
</dbReference>
<feature type="coiled-coil region" evidence="2">
    <location>
        <begin position="167"/>
        <end position="194"/>
    </location>
</feature>
<dbReference type="InterPro" id="IPR008948">
    <property type="entry name" value="L-Aspartase-like"/>
</dbReference>
<gene>
    <name evidence="5" type="ORF">KDU71_13575</name>
</gene>